<accession>A0A8R1U5I4</accession>
<dbReference type="Proteomes" id="UP000005239">
    <property type="component" value="Unassembled WGS sequence"/>
</dbReference>
<proteinExistence type="predicted"/>
<evidence type="ECO:0000313" key="1">
    <source>
        <dbReference type="EnsemblMetazoa" id="PPA04132.1"/>
    </source>
</evidence>
<keyword evidence="2" id="KW-1185">Reference proteome</keyword>
<dbReference type="EnsemblMetazoa" id="PPA04132.1">
    <property type="protein sequence ID" value="PPA04132.1"/>
    <property type="gene ID" value="WBGene00093686"/>
</dbReference>
<evidence type="ECO:0000313" key="2">
    <source>
        <dbReference type="Proteomes" id="UP000005239"/>
    </source>
</evidence>
<dbReference type="AlphaFoldDB" id="A0A2A6BIZ1"/>
<sequence length="63" mass="7119">MLGIRERSRVYYQEERVTGVDERSRIDGIGDGHLRSVDCGRNYGQFAGIFEIISSLPTPFAVQ</sequence>
<organism evidence="1 2">
    <name type="scientific">Pristionchus pacificus</name>
    <name type="common">Parasitic nematode worm</name>
    <dbReference type="NCBI Taxonomy" id="54126"/>
    <lineage>
        <taxon>Eukaryota</taxon>
        <taxon>Metazoa</taxon>
        <taxon>Ecdysozoa</taxon>
        <taxon>Nematoda</taxon>
        <taxon>Chromadorea</taxon>
        <taxon>Rhabditida</taxon>
        <taxon>Rhabditina</taxon>
        <taxon>Diplogasteromorpha</taxon>
        <taxon>Diplogasteroidea</taxon>
        <taxon>Neodiplogasteridae</taxon>
        <taxon>Pristionchus</taxon>
    </lineage>
</organism>
<accession>A0A2A6BIZ1</accession>
<name>A0A2A6BIZ1_PRIPA</name>
<gene>
    <name evidence="1" type="primary">WBGene00093686</name>
</gene>
<reference evidence="1" key="2">
    <citation type="submission" date="2022-06" db="UniProtKB">
        <authorList>
            <consortium name="EnsemblMetazoa"/>
        </authorList>
    </citation>
    <scope>IDENTIFICATION</scope>
    <source>
        <strain evidence="1">PS312</strain>
    </source>
</reference>
<reference evidence="2" key="1">
    <citation type="journal article" date="2008" name="Nat. Genet.">
        <title>The Pristionchus pacificus genome provides a unique perspective on nematode lifestyle and parasitism.</title>
        <authorList>
            <person name="Dieterich C."/>
            <person name="Clifton S.W."/>
            <person name="Schuster L.N."/>
            <person name="Chinwalla A."/>
            <person name="Delehaunty K."/>
            <person name="Dinkelacker I."/>
            <person name="Fulton L."/>
            <person name="Fulton R."/>
            <person name="Godfrey J."/>
            <person name="Minx P."/>
            <person name="Mitreva M."/>
            <person name="Roeseler W."/>
            <person name="Tian H."/>
            <person name="Witte H."/>
            <person name="Yang S.P."/>
            <person name="Wilson R.K."/>
            <person name="Sommer R.J."/>
        </authorList>
    </citation>
    <scope>NUCLEOTIDE SEQUENCE [LARGE SCALE GENOMIC DNA]</scope>
    <source>
        <strain evidence="2">PS312</strain>
    </source>
</reference>
<protein>
    <submittedName>
        <fullName evidence="1">Uncharacterized protein</fullName>
    </submittedName>
</protein>